<feature type="transmembrane region" description="Helical" evidence="7">
    <location>
        <begin position="416"/>
        <end position="437"/>
    </location>
</feature>
<feature type="transmembrane region" description="Helical" evidence="7">
    <location>
        <begin position="443"/>
        <end position="467"/>
    </location>
</feature>
<keyword evidence="6 7" id="KW-0472">Membrane</keyword>
<dbReference type="Pfam" id="PF13440">
    <property type="entry name" value="Polysacc_synt_3"/>
    <property type="match status" value="1"/>
</dbReference>
<keyword evidence="3" id="KW-1003">Cell membrane</keyword>
<feature type="transmembrane region" description="Helical" evidence="7">
    <location>
        <begin position="322"/>
        <end position="343"/>
    </location>
</feature>
<evidence type="ECO:0000256" key="3">
    <source>
        <dbReference type="ARBA" id="ARBA00022475"/>
    </source>
</evidence>
<evidence type="ECO:0000256" key="7">
    <source>
        <dbReference type="SAM" id="Phobius"/>
    </source>
</evidence>
<keyword evidence="4 7" id="KW-0812">Transmembrane</keyword>
<dbReference type="KEGG" id="csal:NBC122_02883"/>
<dbReference type="RefSeq" id="WP_133440991.1">
    <property type="nucleotide sequence ID" value="NZ_CP037954.1"/>
</dbReference>
<dbReference type="InterPro" id="IPR050833">
    <property type="entry name" value="Poly_Biosynth_Transport"/>
</dbReference>
<comment type="similarity">
    <text evidence="2">Belongs to the polysaccharide synthase family.</text>
</comment>
<accession>A0A4P6ZIU1</accession>
<organism evidence="8 9">
    <name type="scientific">Chryseobacterium salivictor</name>
    <dbReference type="NCBI Taxonomy" id="2547600"/>
    <lineage>
        <taxon>Bacteria</taxon>
        <taxon>Pseudomonadati</taxon>
        <taxon>Bacteroidota</taxon>
        <taxon>Flavobacteriia</taxon>
        <taxon>Flavobacteriales</taxon>
        <taxon>Weeksellaceae</taxon>
        <taxon>Chryseobacterium group</taxon>
        <taxon>Chryseobacterium</taxon>
    </lineage>
</organism>
<dbReference type="EMBL" id="CP037954">
    <property type="protein sequence ID" value="QBO59683.1"/>
    <property type="molecule type" value="Genomic_DNA"/>
</dbReference>
<proteinExistence type="inferred from homology"/>
<dbReference type="OrthoDB" id="9770347at2"/>
<sequence>MENIKSKVLSGLFWQYLQRFSTQGIQLLISIILARLLLPKDFGVIALIGVFITMSSVLIDSGFSNALIQKKEADNKDFSSVFILNLVLSLFLYSVLFFIAPWVAQFYEEPLLTPVLRVIGLTIVLNALTIIQTVVLSREMQFRKSFNINVVSTIISGFIGIGMAYSGYGVWSLVFSQLTARIVSTGLLWYYIRWKPALIFSLNRIKILFHYGSKILLGALFNTLYNNVYAIVIGKQYNSTVLGYYNRGALMPTLVVDSISNSLGAVMFPALSAHQNDKPAIKRMVKRMLQNSAAIVFFLMAVLIVIAEPLVSILLTDKWLPAVPYLQLVSITVAFYPLIAINASAITSVGKSGKYLQVTMISKLLSLALIVAAIPFGVYTMVVAGAVASFVSTFVSAWPSKAAIGYSAFEQWKDVLPIFILAIVSGLAAWPVSYLGLNHWVTLFAQSAITSLIYFTGAYLLKLQLLIDLQQLIKQRR</sequence>
<dbReference type="CDD" id="cd13127">
    <property type="entry name" value="MATE_tuaB_like"/>
    <property type="match status" value="1"/>
</dbReference>
<evidence type="ECO:0000256" key="6">
    <source>
        <dbReference type="ARBA" id="ARBA00023136"/>
    </source>
</evidence>
<feature type="transmembrane region" description="Helical" evidence="7">
    <location>
        <begin position="80"/>
        <end position="103"/>
    </location>
</feature>
<name>A0A4P6ZIU1_9FLAO</name>
<feature type="transmembrane region" description="Helical" evidence="7">
    <location>
        <begin position="115"/>
        <end position="136"/>
    </location>
</feature>
<feature type="transmembrane region" description="Helical" evidence="7">
    <location>
        <begin position="174"/>
        <end position="194"/>
    </location>
</feature>
<keyword evidence="9" id="KW-1185">Reference proteome</keyword>
<reference evidence="8 9" key="1">
    <citation type="submission" date="2019-03" db="EMBL/GenBank/DDBJ databases">
        <authorList>
            <person name="Kim H."/>
            <person name="Yu S.-M."/>
        </authorList>
    </citation>
    <scope>NUCLEOTIDE SEQUENCE [LARGE SCALE GENOMIC DNA]</scope>
    <source>
        <strain evidence="8 9">NBC122</strain>
    </source>
</reference>
<dbReference type="AlphaFoldDB" id="A0A4P6ZIU1"/>
<evidence type="ECO:0000256" key="1">
    <source>
        <dbReference type="ARBA" id="ARBA00004651"/>
    </source>
</evidence>
<dbReference type="GO" id="GO:0005886">
    <property type="term" value="C:plasma membrane"/>
    <property type="evidence" value="ECO:0007669"/>
    <property type="project" value="UniProtKB-SubCell"/>
</dbReference>
<protein>
    <submittedName>
        <fullName evidence="8">Teichuronic acid biosynthesis protein TuaB</fullName>
    </submittedName>
</protein>
<feature type="transmembrane region" description="Helical" evidence="7">
    <location>
        <begin position="254"/>
        <end position="273"/>
    </location>
</feature>
<feature type="transmembrane region" description="Helical" evidence="7">
    <location>
        <begin position="294"/>
        <end position="316"/>
    </location>
</feature>
<dbReference type="PANTHER" id="PTHR30250:SF10">
    <property type="entry name" value="LIPOPOLYSACCHARIDE BIOSYNTHESIS PROTEIN WZXC"/>
    <property type="match status" value="1"/>
</dbReference>
<evidence type="ECO:0000313" key="8">
    <source>
        <dbReference type="EMBL" id="QBO59683.1"/>
    </source>
</evidence>
<dbReference type="Proteomes" id="UP000294419">
    <property type="component" value="Chromosome"/>
</dbReference>
<evidence type="ECO:0000256" key="2">
    <source>
        <dbReference type="ARBA" id="ARBA00007430"/>
    </source>
</evidence>
<dbReference type="PANTHER" id="PTHR30250">
    <property type="entry name" value="PST FAMILY PREDICTED COLANIC ACID TRANSPORTER"/>
    <property type="match status" value="1"/>
</dbReference>
<comment type="subcellular location">
    <subcellularLocation>
        <location evidence="1">Cell membrane</location>
        <topology evidence="1">Multi-pass membrane protein</topology>
    </subcellularLocation>
</comment>
<feature type="transmembrane region" description="Helical" evidence="7">
    <location>
        <begin position="20"/>
        <end position="38"/>
    </location>
</feature>
<keyword evidence="5 7" id="KW-1133">Transmembrane helix</keyword>
<feature type="transmembrane region" description="Helical" evidence="7">
    <location>
        <begin position="215"/>
        <end position="234"/>
    </location>
</feature>
<feature type="transmembrane region" description="Helical" evidence="7">
    <location>
        <begin position="148"/>
        <end position="168"/>
    </location>
</feature>
<evidence type="ECO:0000256" key="5">
    <source>
        <dbReference type="ARBA" id="ARBA00022989"/>
    </source>
</evidence>
<evidence type="ECO:0000256" key="4">
    <source>
        <dbReference type="ARBA" id="ARBA00022692"/>
    </source>
</evidence>
<evidence type="ECO:0000313" key="9">
    <source>
        <dbReference type="Proteomes" id="UP000294419"/>
    </source>
</evidence>
<gene>
    <name evidence="8" type="primary">tuaB</name>
    <name evidence="8" type="ORF">NBC122_02883</name>
</gene>
<feature type="transmembrane region" description="Helical" evidence="7">
    <location>
        <begin position="44"/>
        <end position="68"/>
    </location>
</feature>